<proteinExistence type="predicted"/>
<dbReference type="GO" id="GO:0004315">
    <property type="term" value="F:3-oxoacyl-[acyl-carrier-protein] synthase activity"/>
    <property type="evidence" value="ECO:0007669"/>
    <property type="project" value="InterPro"/>
</dbReference>
<dbReference type="EMBL" id="VSRQ01000002">
    <property type="protein sequence ID" value="TYK50603.1"/>
    <property type="molecule type" value="Genomic_DNA"/>
</dbReference>
<evidence type="ECO:0008006" key="7">
    <source>
        <dbReference type="Google" id="ProtNLM"/>
    </source>
</evidence>
<reference evidence="5 6" key="1">
    <citation type="submission" date="2019-08" db="EMBL/GenBank/DDBJ databases">
        <title>Actinomadura sp. nov. CYP1-5 isolated from mountain soil.</title>
        <authorList>
            <person name="Songsumanus A."/>
            <person name="Kuncharoen N."/>
            <person name="Kudo T."/>
            <person name="Yuki M."/>
            <person name="Igarashi Y."/>
            <person name="Tanasupawat S."/>
        </authorList>
    </citation>
    <scope>NUCLEOTIDE SEQUENCE [LARGE SCALE GENOMIC DNA]</scope>
    <source>
        <strain evidence="5 6">CYP1-5</strain>
    </source>
</reference>
<dbReference type="InterPro" id="IPR016039">
    <property type="entry name" value="Thiolase-like"/>
</dbReference>
<dbReference type="InterPro" id="IPR013751">
    <property type="entry name" value="ACP_syn_III_N"/>
</dbReference>
<organism evidence="5 6">
    <name type="scientific">Actinomadura decatromicini</name>
    <dbReference type="NCBI Taxonomy" id="2604572"/>
    <lineage>
        <taxon>Bacteria</taxon>
        <taxon>Bacillati</taxon>
        <taxon>Actinomycetota</taxon>
        <taxon>Actinomycetes</taxon>
        <taxon>Streptosporangiales</taxon>
        <taxon>Thermomonosporaceae</taxon>
        <taxon>Actinomadura</taxon>
    </lineage>
</organism>
<keyword evidence="6" id="KW-1185">Reference proteome</keyword>
<evidence type="ECO:0000313" key="5">
    <source>
        <dbReference type="EMBL" id="TYK50603.1"/>
    </source>
</evidence>
<protein>
    <recommendedName>
        <fullName evidence="7">3-oxoacyl-ACP synthase</fullName>
    </recommendedName>
</protein>
<evidence type="ECO:0000259" key="3">
    <source>
        <dbReference type="Pfam" id="PF08541"/>
    </source>
</evidence>
<evidence type="ECO:0000256" key="2">
    <source>
        <dbReference type="ARBA" id="ARBA00023315"/>
    </source>
</evidence>
<feature type="domain" description="Beta-ketoacyl-[acyl-carrier-protein] synthase III N-terminal" evidence="4">
    <location>
        <begin position="120"/>
        <end position="198"/>
    </location>
</feature>
<feature type="domain" description="Beta-ketoacyl-[acyl-carrier-protein] synthase III C-terminal" evidence="3">
    <location>
        <begin position="269"/>
        <end position="344"/>
    </location>
</feature>
<dbReference type="GO" id="GO:0006633">
    <property type="term" value="P:fatty acid biosynthetic process"/>
    <property type="evidence" value="ECO:0007669"/>
    <property type="project" value="InterPro"/>
</dbReference>
<evidence type="ECO:0000259" key="4">
    <source>
        <dbReference type="Pfam" id="PF08545"/>
    </source>
</evidence>
<sequence length="350" mass="38017">MRFLAIEHVFPSRVVTNEDVVDRVLAGSSAHLPEPDLRTLEELVRTCFASSGTEVRHHRADGESASELTAAVGRRALATAGLHPHDVDLLIYAGIGRGIIEPASATIYQDLLGLDRATAFDVLDACASWVRALHVANAFLRTGAYRTIMIVNAEFGAGDVYRYELTSLDEFPHWHPTVTIGEAATATILTASPDDGSYDADFRTWGEKRDLCFVPMPSFTGHFGKDVDVAGGLADLQFVSYGLSLLEFGTRKLVEHYRDLPRFEEFKADRVFLHSASDGAARHVVDACGIDPARARFDHRNHANTASASVPVSMSEAVRSGELADGDRTLLMVASSGVTSALTAFEFHGR</sequence>
<dbReference type="PANTHER" id="PTHR34069:SF3">
    <property type="entry name" value="ACYL-COA:ACYL-COA ALKYLTRANSFERASE"/>
    <property type="match status" value="1"/>
</dbReference>
<evidence type="ECO:0000313" key="6">
    <source>
        <dbReference type="Proteomes" id="UP000323505"/>
    </source>
</evidence>
<accession>A0A5D3FQV2</accession>
<name>A0A5D3FQV2_9ACTN</name>
<dbReference type="RefSeq" id="WP_148758462.1">
    <property type="nucleotide sequence ID" value="NZ_VSRQ01000002.1"/>
</dbReference>
<dbReference type="Proteomes" id="UP000323505">
    <property type="component" value="Unassembled WGS sequence"/>
</dbReference>
<dbReference type="AlphaFoldDB" id="A0A5D3FQV2"/>
<keyword evidence="2" id="KW-0012">Acyltransferase</keyword>
<dbReference type="Gene3D" id="3.40.47.10">
    <property type="match status" value="1"/>
</dbReference>
<dbReference type="SUPFAM" id="SSF53901">
    <property type="entry name" value="Thiolase-like"/>
    <property type="match status" value="2"/>
</dbReference>
<keyword evidence="1" id="KW-0808">Transferase</keyword>
<dbReference type="PANTHER" id="PTHR34069">
    <property type="entry name" value="3-OXOACYL-[ACYL-CARRIER-PROTEIN] SYNTHASE 3"/>
    <property type="match status" value="1"/>
</dbReference>
<dbReference type="GO" id="GO:0044550">
    <property type="term" value="P:secondary metabolite biosynthetic process"/>
    <property type="evidence" value="ECO:0007669"/>
    <property type="project" value="TreeGrafter"/>
</dbReference>
<dbReference type="InterPro" id="IPR013747">
    <property type="entry name" value="ACP_syn_III_C"/>
</dbReference>
<comment type="caution">
    <text evidence="5">The sequence shown here is derived from an EMBL/GenBank/DDBJ whole genome shotgun (WGS) entry which is preliminary data.</text>
</comment>
<gene>
    <name evidence="5" type="ORF">FXF68_08820</name>
</gene>
<evidence type="ECO:0000256" key="1">
    <source>
        <dbReference type="ARBA" id="ARBA00022679"/>
    </source>
</evidence>
<dbReference type="Pfam" id="PF08545">
    <property type="entry name" value="ACP_syn_III"/>
    <property type="match status" value="1"/>
</dbReference>
<dbReference type="Pfam" id="PF08541">
    <property type="entry name" value="ACP_syn_III_C"/>
    <property type="match status" value="1"/>
</dbReference>